<reference evidence="1 2" key="1">
    <citation type="submission" date="2020-08" db="EMBL/GenBank/DDBJ databases">
        <title>Genomic Encyclopedia of Type Strains, Phase IV (KMG-IV): sequencing the most valuable type-strain genomes for metagenomic binning, comparative biology and taxonomic classification.</title>
        <authorList>
            <person name="Goeker M."/>
        </authorList>
    </citation>
    <scope>NUCLEOTIDE SEQUENCE [LARGE SCALE GENOMIC DNA]</scope>
    <source>
        <strain evidence="1 2">DSM 26575</strain>
    </source>
</reference>
<dbReference type="EMBL" id="JACIDW010000012">
    <property type="protein sequence ID" value="MBB3965908.1"/>
    <property type="molecule type" value="Genomic_DNA"/>
</dbReference>
<evidence type="ECO:0000313" key="1">
    <source>
        <dbReference type="EMBL" id="MBB3965908.1"/>
    </source>
</evidence>
<comment type="caution">
    <text evidence="1">The sequence shown here is derived from an EMBL/GenBank/DDBJ whole genome shotgun (WGS) entry which is preliminary data.</text>
</comment>
<organism evidence="1 2">
    <name type="scientific">Rhizobium metallidurans</name>
    <dbReference type="NCBI Taxonomy" id="1265931"/>
    <lineage>
        <taxon>Bacteria</taxon>
        <taxon>Pseudomonadati</taxon>
        <taxon>Pseudomonadota</taxon>
        <taxon>Alphaproteobacteria</taxon>
        <taxon>Hyphomicrobiales</taxon>
        <taxon>Rhizobiaceae</taxon>
        <taxon>Rhizobium/Agrobacterium group</taxon>
        <taxon>Rhizobium</taxon>
    </lineage>
</organism>
<protein>
    <submittedName>
        <fullName evidence="1">Uncharacterized protein (DUF736 family)</fullName>
    </submittedName>
</protein>
<dbReference type="Proteomes" id="UP000582090">
    <property type="component" value="Unassembled WGS sequence"/>
</dbReference>
<evidence type="ECO:0000313" key="2">
    <source>
        <dbReference type="Proteomes" id="UP000582090"/>
    </source>
</evidence>
<dbReference type="RefSeq" id="WP_246400221.1">
    <property type="nucleotide sequence ID" value="NZ_JACIDW010000012.1"/>
</dbReference>
<accession>A0A7W6CRM1</accession>
<sequence length="97" mass="10336">MSTAIEVAMVATRTNQKDSKIIGNFTPNSNAITGQVRTLTGSMKARAPPNRARLARRPHHVRAAEVAAAWNKVSGDSEPFISVIIDDPSVNAINAAL</sequence>
<dbReference type="AlphaFoldDB" id="A0A7W6CRM1"/>
<proteinExistence type="predicted"/>
<dbReference type="InterPro" id="IPR007948">
    <property type="entry name" value="DUF736"/>
</dbReference>
<name>A0A7W6CRM1_9HYPH</name>
<dbReference type="Pfam" id="PF05284">
    <property type="entry name" value="DUF736"/>
    <property type="match status" value="1"/>
</dbReference>
<gene>
    <name evidence="1" type="ORF">GGQ67_003587</name>
</gene>
<keyword evidence="2" id="KW-1185">Reference proteome</keyword>